<evidence type="ECO:0000256" key="1">
    <source>
        <dbReference type="ARBA" id="ARBA00022714"/>
    </source>
</evidence>
<dbReference type="InterPro" id="IPR042216">
    <property type="entry name" value="MitoNEET_CISD"/>
</dbReference>
<keyword evidence="2" id="KW-0479">Metal-binding</keyword>
<evidence type="ECO:0000259" key="5">
    <source>
        <dbReference type="SMART" id="SM00704"/>
    </source>
</evidence>
<proteinExistence type="predicted"/>
<dbReference type="Gene3D" id="3.40.5.90">
    <property type="entry name" value="CDGSH iron-sulfur domain, mitoNEET-type"/>
    <property type="match status" value="1"/>
</dbReference>
<dbReference type="Pfam" id="PF09360">
    <property type="entry name" value="zf-CDGSH"/>
    <property type="match status" value="1"/>
</dbReference>
<dbReference type="Pfam" id="PF06902">
    <property type="entry name" value="Fer4_19"/>
    <property type="match status" value="1"/>
</dbReference>
<evidence type="ECO:0000256" key="4">
    <source>
        <dbReference type="ARBA" id="ARBA00023014"/>
    </source>
</evidence>
<evidence type="ECO:0000313" key="7">
    <source>
        <dbReference type="Proteomes" id="UP000632154"/>
    </source>
</evidence>
<dbReference type="SMART" id="SM00704">
    <property type="entry name" value="ZnF_CDGSH"/>
    <property type="match status" value="1"/>
</dbReference>
<feature type="domain" description="Iron-binding zinc finger CDGSH type" evidence="5">
    <location>
        <begin position="112"/>
        <end position="149"/>
    </location>
</feature>
<evidence type="ECO:0000256" key="3">
    <source>
        <dbReference type="ARBA" id="ARBA00023004"/>
    </source>
</evidence>
<dbReference type="SUPFAM" id="SSF54862">
    <property type="entry name" value="4Fe-4S ferredoxins"/>
    <property type="match status" value="1"/>
</dbReference>
<dbReference type="InterPro" id="IPR018967">
    <property type="entry name" value="FeS-contain_CDGSH-typ"/>
</dbReference>
<keyword evidence="1" id="KW-0001">2Fe-2S</keyword>
<name>A0ABQ3KB10_9DEIO</name>
<dbReference type="RefSeq" id="WP_189643909.1">
    <property type="nucleotide sequence ID" value="NZ_BNAL01000039.1"/>
</dbReference>
<organism evidence="6 7">
    <name type="scientific">Deinococcus piscis</name>
    <dbReference type="NCBI Taxonomy" id="394230"/>
    <lineage>
        <taxon>Bacteria</taxon>
        <taxon>Thermotogati</taxon>
        <taxon>Deinococcota</taxon>
        <taxon>Deinococci</taxon>
        <taxon>Deinococcales</taxon>
        <taxon>Deinococcaceae</taxon>
        <taxon>Deinococcus</taxon>
    </lineage>
</organism>
<keyword evidence="7" id="KW-1185">Reference proteome</keyword>
<dbReference type="InterPro" id="IPR010693">
    <property type="entry name" value="Divergent_4Fe-4S_mono-cluster"/>
</dbReference>
<comment type="caution">
    <text evidence="6">The sequence shown here is derived from an EMBL/GenBank/DDBJ whole genome shotgun (WGS) entry which is preliminary data.</text>
</comment>
<keyword evidence="3" id="KW-0408">Iron</keyword>
<accession>A0ABQ3KB10</accession>
<keyword evidence="4" id="KW-0411">Iron-sulfur</keyword>
<evidence type="ECO:0000256" key="2">
    <source>
        <dbReference type="ARBA" id="ARBA00022723"/>
    </source>
</evidence>
<dbReference type="EMBL" id="BNAL01000039">
    <property type="protein sequence ID" value="GHG10046.1"/>
    <property type="molecule type" value="Genomic_DNA"/>
</dbReference>
<reference evidence="7" key="1">
    <citation type="journal article" date="2019" name="Int. J. Syst. Evol. Microbiol.">
        <title>The Global Catalogue of Microorganisms (GCM) 10K type strain sequencing project: providing services to taxonomists for standard genome sequencing and annotation.</title>
        <authorList>
            <consortium name="The Broad Institute Genomics Platform"/>
            <consortium name="The Broad Institute Genome Sequencing Center for Infectious Disease"/>
            <person name="Wu L."/>
            <person name="Ma J."/>
        </authorList>
    </citation>
    <scope>NUCLEOTIDE SEQUENCE [LARGE SCALE GENOMIC DNA]</scope>
    <source>
        <strain evidence="7">CGMCC 1.18439</strain>
    </source>
</reference>
<protein>
    <recommendedName>
        <fullName evidence="5">Iron-binding zinc finger CDGSH type domain-containing protein</fullName>
    </recommendedName>
</protein>
<sequence>MNTTPNPSVPDFWGRAYTSEGITVYYNKRRCIHFAACVRGLPEVFDPEQRPWIQPNQADADAVAEVVRRCPTGALHYVLQAGPPEQPEPTTIDVRANGPNFLRGDLTIAAPESADPAGTVRDTRAALCRCGQSGNKPFCDGTHREVGFQAPGGEKLNDA</sequence>
<evidence type="ECO:0000313" key="6">
    <source>
        <dbReference type="EMBL" id="GHG10046.1"/>
    </source>
</evidence>
<dbReference type="Proteomes" id="UP000632154">
    <property type="component" value="Unassembled WGS sequence"/>
</dbReference>
<dbReference type="Gene3D" id="3.30.70.20">
    <property type="match status" value="1"/>
</dbReference>
<gene>
    <name evidence="6" type="ORF">GCM10017783_23180</name>
</gene>